<proteinExistence type="predicted"/>
<name>A0AAF0QY58_SOLVR</name>
<protein>
    <submittedName>
        <fullName evidence="1">Uncharacterized protein</fullName>
    </submittedName>
</protein>
<organism evidence="1 2">
    <name type="scientific">Solanum verrucosum</name>
    <dbReference type="NCBI Taxonomy" id="315347"/>
    <lineage>
        <taxon>Eukaryota</taxon>
        <taxon>Viridiplantae</taxon>
        <taxon>Streptophyta</taxon>
        <taxon>Embryophyta</taxon>
        <taxon>Tracheophyta</taxon>
        <taxon>Spermatophyta</taxon>
        <taxon>Magnoliopsida</taxon>
        <taxon>eudicotyledons</taxon>
        <taxon>Gunneridae</taxon>
        <taxon>Pentapetalae</taxon>
        <taxon>asterids</taxon>
        <taxon>lamiids</taxon>
        <taxon>Solanales</taxon>
        <taxon>Solanaceae</taxon>
        <taxon>Solanoideae</taxon>
        <taxon>Solaneae</taxon>
        <taxon>Solanum</taxon>
    </lineage>
</organism>
<accession>A0AAF0QY58</accession>
<reference evidence="1" key="1">
    <citation type="submission" date="2023-08" db="EMBL/GenBank/DDBJ databases">
        <title>A de novo genome assembly of Solanum verrucosum Schlechtendal, a Mexican diploid species geographically isolated from the other diploid A-genome species in potato relatives.</title>
        <authorList>
            <person name="Hosaka K."/>
        </authorList>
    </citation>
    <scope>NUCLEOTIDE SEQUENCE</scope>
    <source>
        <tissue evidence="1">Young leaves</tissue>
    </source>
</reference>
<evidence type="ECO:0000313" key="2">
    <source>
        <dbReference type="Proteomes" id="UP001234989"/>
    </source>
</evidence>
<sequence length="401" mass="43565">MDESFNYNEHFEKKNSPAVSDVSPHPILEFYRESWREKRSGIENADLIDDAQSKLQSVGQNSQMEKESDIITNVKGSDSLLASAELLDKSLASTLIGGLKGFEPKLQSSFELLDKVLAPTLILEGEGSESMLLDAAEFLNKSLAPTSNRGLEGYELKLQGSVELVDKVLPSTMILGGEGSKSMLLACTEVLANSLPPTSISGLEGYDPKLQGSVEIVEKVLPTMILGGEGSESMLQASVELLDKSLALTSISGLEGGFESMLLASAKLFDKSLAPISISRLEGFVPNLQGSLEHVKEVLTPSLIQGAEVTDSMLMAYAELLDKSKAGHRNGLYRYHSGPFRYHFGPFRSGSIRDGMGYIEPVHGTERYHDLVPVYRYRFIPIHSGSVPVRSGTGPVPVNHF</sequence>
<dbReference type="EMBL" id="CP133616">
    <property type="protein sequence ID" value="WMV30707.1"/>
    <property type="molecule type" value="Genomic_DNA"/>
</dbReference>
<keyword evidence="2" id="KW-1185">Reference proteome</keyword>
<evidence type="ECO:0000313" key="1">
    <source>
        <dbReference type="EMBL" id="WMV30707.1"/>
    </source>
</evidence>
<gene>
    <name evidence="1" type="ORF">MTR67_024092</name>
</gene>
<dbReference type="Proteomes" id="UP001234989">
    <property type="component" value="Chromosome 5"/>
</dbReference>
<dbReference type="AlphaFoldDB" id="A0AAF0QY58"/>